<dbReference type="CDD" id="cd01990">
    <property type="entry name" value="LarE-like"/>
    <property type="match status" value="1"/>
</dbReference>
<dbReference type="InterPro" id="IPR052188">
    <property type="entry name" value="Ni-pincer_cofactor_biosynth"/>
</dbReference>
<dbReference type="NCBIfam" id="TIGR00268">
    <property type="entry name" value="ATP-dependent sacrificial sulfur transferase LarE"/>
    <property type="match status" value="1"/>
</dbReference>
<dbReference type="PANTHER" id="PTHR43169">
    <property type="entry name" value="EXSB FAMILY PROTEIN"/>
    <property type="match status" value="1"/>
</dbReference>
<dbReference type="InterPro" id="IPR005232">
    <property type="entry name" value="LarE"/>
</dbReference>
<dbReference type="PANTHER" id="PTHR43169:SF2">
    <property type="entry name" value="NAD_GMP SYNTHASE DOMAIN-CONTAINING PROTEIN"/>
    <property type="match status" value="1"/>
</dbReference>
<dbReference type="GO" id="GO:0016783">
    <property type="term" value="F:sulfurtransferase activity"/>
    <property type="evidence" value="ECO:0007669"/>
    <property type="project" value="InterPro"/>
</dbReference>
<gene>
    <name evidence="3" type="ORF">UFOPK1358_00271</name>
</gene>
<feature type="region of interest" description="Disordered" evidence="1">
    <location>
        <begin position="306"/>
        <end position="335"/>
    </location>
</feature>
<dbReference type="InterPro" id="IPR022310">
    <property type="entry name" value="NAD/GMP_synthase"/>
</dbReference>
<evidence type="ECO:0000313" key="3">
    <source>
        <dbReference type="EMBL" id="CAB4530562.1"/>
    </source>
</evidence>
<dbReference type="InterPro" id="IPR014729">
    <property type="entry name" value="Rossmann-like_a/b/a_fold"/>
</dbReference>
<organism evidence="3">
    <name type="scientific">freshwater metagenome</name>
    <dbReference type="NCBI Taxonomy" id="449393"/>
    <lineage>
        <taxon>unclassified sequences</taxon>
        <taxon>metagenomes</taxon>
        <taxon>ecological metagenomes</taxon>
    </lineage>
</organism>
<sequence>MSRFVQQSPQQQSLQETRADLLLAASRRDAEDLTDAAQHLSEALLELSSVVIAFSGGVDSALLAYSALKCLGADRVLAVTADSDSLADGELEHCRSSAAAWGLPWRSVQTREIDNPNYRVNAADRCFWCKAALMDALAPIATERQATVILGVNLDDLGDHRPGQQAAEQRGAAFPLVQAGLDKQLIRGLSQHYGLAVWDKPAMPCLASRIPYGTAVSVELLRSVDRSEAAIRSLGFKDVRVRHYGDTARIEVPAEELPRAAQQAERMVAALTQLGFTYVTLDLAGLQSGNLNRSLGTQVPEVKLNSEKASSDLRSAASLRPQVHTTQRESGGQHG</sequence>
<dbReference type="EMBL" id="CAEZSF010000013">
    <property type="protein sequence ID" value="CAB4530562.1"/>
    <property type="molecule type" value="Genomic_DNA"/>
</dbReference>
<evidence type="ECO:0000259" key="2">
    <source>
        <dbReference type="Pfam" id="PF02540"/>
    </source>
</evidence>
<dbReference type="Gene3D" id="3.40.50.620">
    <property type="entry name" value="HUPs"/>
    <property type="match status" value="1"/>
</dbReference>
<feature type="compositionally biased region" description="Polar residues" evidence="1">
    <location>
        <begin position="323"/>
        <end position="335"/>
    </location>
</feature>
<dbReference type="AlphaFoldDB" id="A0A6J6AUR0"/>
<feature type="domain" description="NAD/GMP synthase" evidence="2">
    <location>
        <begin position="47"/>
        <end position="107"/>
    </location>
</feature>
<evidence type="ECO:0000256" key="1">
    <source>
        <dbReference type="SAM" id="MobiDB-lite"/>
    </source>
</evidence>
<reference evidence="3" key="1">
    <citation type="submission" date="2020-05" db="EMBL/GenBank/DDBJ databases">
        <authorList>
            <person name="Chiriac C."/>
            <person name="Salcher M."/>
            <person name="Ghai R."/>
            <person name="Kavagutti S V."/>
        </authorList>
    </citation>
    <scope>NUCLEOTIDE SEQUENCE</scope>
</reference>
<dbReference type="GO" id="GO:0006163">
    <property type="term" value="P:purine nucleotide metabolic process"/>
    <property type="evidence" value="ECO:0007669"/>
    <property type="project" value="UniProtKB-ARBA"/>
</dbReference>
<accession>A0A6J6AUR0</accession>
<proteinExistence type="predicted"/>
<dbReference type="SUPFAM" id="SSF52402">
    <property type="entry name" value="Adenine nucleotide alpha hydrolases-like"/>
    <property type="match status" value="1"/>
</dbReference>
<name>A0A6J6AUR0_9ZZZZ</name>
<dbReference type="Pfam" id="PF02540">
    <property type="entry name" value="NAD_synthase"/>
    <property type="match status" value="1"/>
</dbReference>
<protein>
    <submittedName>
        <fullName evidence="3">Unannotated protein</fullName>
    </submittedName>
</protein>